<dbReference type="InterPro" id="IPR017455">
    <property type="entry name" value="Znf_FYVE-rel"/>
</dbReference>
<comment type="caution">
    <text evidence="21">The sequence shown here is derived from an EMBL/GenBank/DDBJ whole genome shotgun (WGS) entry which is preliminary data.</text>
</comment>
<evidence type="ECO:0000256" key="10">
    <source>
        <dbReference type="ARBA" id="ARBA00022753"/>
    </source>
</evidence>
<evidence type="ECO:0000256" key="18">
    <source>
        <dbReference type="SAM" id="MobiDB-lite"/>
    </source>
</evidence>
<evidence type="ECO:0000313" key="22">
    <source>
        <dbReference type="Proteomes" id="UP000799764"/>
    </source>
</evidence>
<dbReference type="PROSITE" id="PS50178">
    <property type="entry name" value="ZF_FYVE"/>
    <property type="match status" value="1"/>
</dbReference>
<evidence type="ECO:0000256" key="16">
    <source>
        <dbReference type="ARBA" id="ARBA00023288"/>
    </source>
</evidence>
<feature type="compositionally biased region" description="Low complexity" evidence="18">
    <location>
        <begin position="71"/>
        <end position="83"/>
    </location>
</feature>
<evidence type="ECO:0000256" key="13">
    <source>
        <dbReference type="ARBA" id="ARBA00022833"/>
    </source>
</evidence>
<feature type="domain" description="RING-type" evidence="19">
    <location>
        <begin position="598"/>
        <end position="641"/>
    </location>
</feature>
<feature type="compositionally biased region" description="Low complexity" evidence="18">
    <location>
        <begin position="540"/>
        <end position="569"/>
    </location>
</feature>
<feature type="compositionally biased region" description="Polar residues" evidence="18">
    <location>
        <begin position="448"/>
        <end position="459"/>
    </location>
</feature>
<keyword evidence="12" id="KW-0833">Ubl conjugation pathway</keyword>
<keyword evidence="7" id="KW-0808">Transferase</keyword>
<evidence type="ECO:0000256" key="15">
    <source>
        <dbReference type="ARBA" id="ARBA00023228"/>
    </source>
</evidence>
<dbReference type="Pfam" id="PF13639">
    <property type="entry name" value="zf-RING_2"/>
    <property type="match status" value="1"/>
</dbReference>
<keyword evidence="22" id="KW-1185">Reference proteome</keyword>
<dbReference type="InterPro" id="IPR011011">
    <property type="entry name" value="Znf_FYVE_PHD"/>
</dbReference>
<reference evidence="21" key="1">
    <citation type="journal article" date="2020" name="Stud. Mycol.">
        <title>101 Dothideomycetes genomes: a test case for predicting lifestyles and emergence of pathogens.</title>
        <authorList>
            <person name="Haridas S."/>
            <person name="Albert R."/>
            <person name="Binder M."/>
            <person name="Bloem J."/>
            <person name="Labutti K."/>
            <person name="Salamov A."/>
            <person name="Andreopoulos B."/>
            <person name="Baker S."/>
            <person name="Barry K."/>
            <person name="Bills G."/>
            <person name="Bluhm B."/>
            <person name="Cannon C."/>
            <person name="Castanera R."/>
            <person name="Culley D."/>
            <person name="Daum C."/>
            <person name="Ezra D."/>
            <person name="Gonzalez J."/>
            <person name="Henrissat B."/>
            <person name="Kuo A."/>
            <person name="Liang C."/>
            <person name="Lipzen A."/>
            <person name="Lutzoni F."/>
            <person name="Magnuson J."/>
            <person name="Mondo S."/>
            <person name="Nolan M."/>
            <person name="Ohm R."/>
            <person name="Pangilinan J."/>
            <person name="Park H.-J."/>
            <person name="Ramirez L."/>
            <person name="Alfaro M."/>
            <person name="Sun H."/>
            <person name="Tritt A."/>
            <person name="Yoshinaga Y."/>
            <person name="Zwiers L.-H."/>
            <person name="Turgeon B."/>
            <person name="Goodwin S."/>
            <person name="Spatafora J."/>
            <person name="Crous P."/>
            <person name="Grigoriev I."/>
        </authorList>
    </citation>
    <scope>NUCLEOTIDE SEQUENCE</scope>
    <source>
        <strain evidence="21">CBS 690.94</strain>
    </source>
</reference>
<evidence type="ECO:0000259" key="19">
    <source>
        <dbReference type="PROSITE" id="PS50089"/>
    </source>
</evidence>
<feature type="region of interest" description="Disordered" evidence="18">
    <location>
        <begin position="55"/>
        <end position="91"/>
    </location>
</feature>
<evidence type="ECO:0000313" key="21">
    <source>
        <dbReference type="EMBL" id="KAF2439936.1"/>
    </source>
</evidence>
<evidence type="ECO:0000256" key="1">
    <source>
        <dbReference type="ARBA" id="ARBA00000900"/>
    </source>
</evidence>
<comment type="catalytic activity">
    <reaction evidence="1">
        <text>S-ubiquitinyl-[E2 ubiquitin-conjugating enzyme]-L-cysteine + [acceptor protein]-L-lysine = [E2 ubiquitin-conjugating enzyme]-L-cysteine + N(6)-ubiquitinyl-[acceptor protein]-L-lysine.</text>
        <dbReference type="EC" id="2.3.2.27"/>
    </reaction>
</comment>
<dbReference type="InterPro" id="IPR051878">
    <property type="entry name" value="ZNRF_ubiq-protein_ligase"/>
</dbReference>
<evidence type="ECO:0000259" key="20">
    <source>
        <dbReference type="PROSITE" id="PS50178"/>
    </source>
</evidence>
<feature type="compositionally biased region" description="Low complexity" evidence="18">
    <location>
        <begin position="212"/>
        <end position="223"/>
    </location>
</feature>
<comment type="pathway">
    <text evidence="5">Protein modification; protein ubiquitination.</text>
</comment>
<feature type="compositionally biased region" description="Polar residues" evidence="18">
    <location>
        <begin position="347"/>
        <end position="362"/>
    </location>
</feature>
<dbReference type="AlphaFoldDB" id="A0A9P4P9F9"/>
<dbReference type="Gene3D" id="3.30.40.10">
    <property type="entry name" value="Zinc/RING finger domain, C3HC4 (zinc finger)"/>
    <property type="match status" value="2"/>
</dbReference>
<organism evidence="21 22">
    <name type="scientific">Karstenula rhodostoma CBS 690.94</name>
    <dbReference type="NCBI Taxonomy" id="1392251"/>
    <lineage>
        <taxon>Eukaryota</taxon>
        <taxon>Fungi</taxon>
        <taxon>Dikarya</taxon>
        <taxon>Ascomycota</taxon>
        <taxon>Pezizomycotina</taxon>
        <taxon>Dothideomycetes</taxon>
        <taxon>Pleosporomycetidae</taxon>
        <taxon>Pleosporales</taxon>
        <taxon>Massarineae</taxon>
        <taxon>Didymosphaeriaceae</taxon>
        <taxon>Karstenula</taxon>
    </lineage>
</organism>
<evidence type="ECO:0000256" key="17">
    <source>
        <dbReference type="PROSITE-ProRule" id="PRU00175"/>
    </source>
</evidence>
<evidence type="ECO:0000256" key="3">
    <source>
        <dbReference type="ARBA" id="ARBA00004177"/>
    </source>
</evidence>
<evidence type="ECO:0000256" key="8">
    <source>
        <dbReference type="ARBA" id="ARBA00022707"/>
    </source>
</evidence>
<dbReference type="PANTHER" id="PTHR46661">
    <property type="entry name" value="E3 UBIQUITIN-PROTEIN LIGASE ZNRF1-LIKE PROTEIN"/>
    <property type="match status" value="1"/>
</dbReference>
<dbReference type="PANTHER" id="PTHR46661:SF4">
    <property type="entry name" value="RING-TYPE DOMAIN-CONTAINING PROTEIN"/>
    <property type="match status" value="1"/>
</dbReference>
<dbReference type="SUPFAM" id="SSF57850">
    <property type="entry name" value="RING/U-box"/>
    <property type="match status" value="1"/>
</dbReference>
<dbReference type="SMART" id="SM00064">
    <property type="entry name" value="FYVE"/>
    <property type="match status" value="1"/>
</dbReference>
<feature type="compositionally biased region" description="Polar residues" evidence="18">
    <location>
        <begin position="383"/>
        <end position="394"/>
    </location>
</feature>
<feature type="compositionally biased region" description="Pro residues" evidence="18">
    <location>
        <begin position="477"/>
        <end position="489"/>
    </location>
</feature>
<dbReference type="InterPro" id="IPR013083">
    <property type="entry name" value="Znf_RING/FYVE/PHD"/>
</dbReference>
<dbReference type="InterPro" id="IPR000306">
    <property type="entry name" value="Znf_FYVE"/>
</dbReference>
<feature type="region of interest" description="Disordered" evidence="18">
    <location>
        <begin position="115"/>
        <end position="238"/>
    </location>
</feature>
<dbReference type="SUPFAM" id="SSF57903">
    <property type="entry name" value="FYVE/PHD zinc finger"/>
    <property type="match status" value="1"/>
</dbReference>
<evidence type="ECO:0000256" key="2">
    <source>
        <dbReference type="ARBA" id="ARBA00004170"/>
    </source>
</evidence>
<comment type="subcellular location">
    <subcellularLocation>
        <location evidence="3">Endosome</location>
    </subcellularLocation>
    <subcellularLocation>
        <location evidence="4">Lysosome</location>
    </subcellularLocation>
    <subcellularLocation>
        <location evidence="2">Membrane</location>
        <topology evidence="2">Peripheral membrane protein</topology>
    </subcellularLocation>
</comment>
<evidence type="ECO:0000256" key="7">
    <source>
        <dbReference type="ARBA" id="ARBA00022679"/>
    </source>
</evidence>
<dbReference type="Proteomes" id="UP000799764">
    <property type="component" value="Unassembled WGS sequence"/>
</dbReference>
<dbReference type="GO" id="GO:0061630">
    <property type="term" value="F:ubiquitin protein ligase activity"/>
    <property type="evidence" value="ECO:0007669"/>
    <property type="project" value="UniProtKB-EC"/>
</dbReference>
<dbReference type="GO" id="GO:0016020">
    <property type="term" value="C:membrane"/>
    <property type="evidence" value="ECO:0007669"/>
    <property type="project" value="UniProtKB-SubCell"/>
</dbReference>
<feature type="region of interest" description="Disordered" evidence="18">
    <location>
        <begin position="340"/>
        <end position="436"/>
    </location>
</feature>
<feature type="region of interest" description="Disordered" evidence="18">
    <location>
        <begin position="1"/>
        <end position="39"/>
    </location>
</feature>
<dbReference type="CDD" id="cd16489">
    <property type="entry name" value="mRING-CH-C4HC2H_ZNRF"/>
    <property type="match status" value="1"/>
</dbReference>
<evidence type="ECO:0000256" key="4">
    <source>
        <dbReference type="ARBA" id="ARBA00004371"/>
    </source>
</evidence>
<protein>
    <recommendedName>
        <fullName evidence="6">RING-type E3 ubiquitin transferase</fullName>
        <ecNumber evidence="6">2.3.2.27</ecNumber>
    </recommendedName>
</protein>
<evidence type="ECO:0000256" key="6">
    <source>
        <dbReference type="ARBA" id="ARBA00012483"/>
    </source>
</evidence>
<gene>
    <name evidence="21" type="ORF">P171DRAFT_435764</name>
</gene>
<evidence type="ECO:0000256" key="11">
    <source>
        <dbReference type="ARBA" id="ARBA00022771"/>
    </source>
</evidence>
<dbReference type="EMBL" id="MU001508">
    <property type="protein sequence ID" value="KAF2439936.1"/>
    <property type="molecule type" value="Genomic_DNA"/>
</dbReference>
<keyword evidence="15" id="KW-0458">Lysosome</keyword>
<feature type="compositionally biased region" description="Basic and acidic residues" evidence="18">
    <location>
        <begin position="399"/>
        <end position="409"/>
    </location>
</feature>
<evidence type="ECO:0000256" key="5">
    <source>
        <dbReference type="ARBA" id="ARBA00004906"/>
    </source>
</evidence>
<dbReference type="OrthoDB" id="660555at2759"/>
<dbReference type="InterPro" id="IPR001841">
    <property type="entry name" value="Znf_RING"/>
</dbReference>
<dbReference type="GO" id="GO:0005768">
    <property type="term" value="C:endosome"/>
    <property type="evidence" value="ECO:0007669"/>
    <property type="project" value="UniProtKB-SubCell"/>
</dbReference>
<dbReference type="PROSITE" id="PS50089">
    <property type="entry name" value="ZF_RING_2"/>
    <property type="match status" value="1"/>
</dbReference>
<feature type="region of interest" description="Disordered" evidence="18">
    <location>
        <begin position="528"/>
        <end position="569"/>
    </location>
</feature>
<feature type="compositionally biased region" description="Low complexity" evidence="18">
    <location>
        <begin position="15"/>
        <end position="27"/>
    </location>
</feature>
<name>A0A9P4P9F9_9PLEO</name>
<keyword evidence="16" id="KW-0449">Lipoprotein</keyword>
<dbReference type="GO" id="GO:0043161">
    <property type="term" value="P:proteasome-mediated ubiquitin-dependent protein catabolic process"/>
    <property type="evidence" value="ECO:0007669"/>
    <property type="project" value="TreeGrafter"/>
</dbReference>
<keyword evidence="9" id="KW-0479">Metal-binding</keyword>
<sequence>MASASPTPHVLQRRSLSTSSSSSSSSDASDHVVPADSHASVLLGHRQPRVMDGRAAFSHSSPDLGHQLDGANHSSAAARDAASMHPPRTHSHGAVASHFLAQPNAAYGGQTWMDFLRDTGADPTASAQQPRAPPQPNLHAPLPPLPADSFQDPYYLFPARPSAHTEERSSPSSSERKRRLTTADSPFRRPSSIRMHSEDQPGSSTNPMVLGSSPAAAPARRPSLQSLTGPDRRNSDFALPRWQPDSEVTHCFVCGSHFTFFYRKHHCRKCGRVVCSACSPHRITIPRQYIVHPPHDNPNIIDLTSEDDDHHMSRFGPFGNPALGGGEEVRVCNPCVPDPNYGPPPQHGQTSPFPLFSPTAQSPHLAPTNAPPRAPRPPHRSTHSVSDSAHTVSDGQAPRSRDLFTDRRTSYHGASRVADQWPPTQAPLQGYGQLPSYDHRTRLHSYSLLTSNPQPTSNDFPGHSMPGSRRSFFAHGPPIPGPPPQPQPAPRRQIAEEDECPVCGNELPAKGPDGDETARTQHVEECIALHSGSPPPPATTPANLSSTSLPSQRTRGMSSAAGNGEGSSNRMSMMARGMVPYVATEKDCVDEEGNEAECVICFEEFEAGDKMARLVCWCKFHESCIKEWWDKKGRGACPTHQLQY</sequence>
<feature type="region of interest" description="Disordered" evidence="18">
    <location>
        <begin position="448"/>
        <end position="494"/>
    </location>
</feature>
<evidence type="ECO:0000256" key="9">
    <source>
        <dbReference type="ARBA" id="ARBA00022723"/>
    </source>
</evidence>
<keyword evidence="11 17" id="KW-0863">Zinc-finger</keyword>
<evidence type="ECO:0000256" key="12">
    <source>
        <dbReference type="ARBA" id="ARBA00022786"/>
    </source>
</evidence>
<evidence type="ECO:0000256" key="14">
    <source>
        <dbReference type="ARBA" id="ARBA00023136"/>
    </source>
</evidence>
<accession>A0A9P4P9F9</accession>
<keyword evidence="14" id="KW-0472">Membrane</keyword>
<dbReference type="GO" id="GO:0008270">
    <property type="term" value="F:zinc ion binding"/>
    <property type="evidence" value="ECO:0007669"/>
    <property type="project" value="UniProtKB-KW"/>
</dbReference>
<keyword evidence="10" id="KW-0967">Endosome</keyword>
<feature type="compositionally biased region" description="Pro residues" evidence="18">
    <location>
        <begin position="131"/>
        <end position="146"/>
    </location>
</feature>
<dbReference type="EC" id="2.3.2.27" evidence="6"/>
<dbReference type="GO" id="GO:0070936">
    <property type="term" value="P:protein K48-linked ubiquitination"/>
    <property type="evidence" value="ECO:0007669"/>
    <property type="project" value="TreeGrafter"/>
</dbReference>
<keyword evidence="8" id="KW-0519">Myristate</keyword>
<keyword evidence="13" id="KW-0862">Zinc</keyword>
<proteinExistence type="predicted"/>
<dbReference type="Pfam" id="PF01363">
    <property type="entry name" value="FYVE"/>
    <property type="match status" value="1"/>
</dbReference>
<dbReference type="SMART" id="SM00184">
    <property type="entry name" value="RING"/>
    <property type="match status" value="1"/>
</dbReference>
<feature type="domain" description="FYVE-type" evidence="20">
    <location>
        <begin position="245"/>
        <end position="340"/>
    </location>
</feature>